<evidence type="ECO:0008006" key="5">
    <source>
        <dbReference type="Google" id="ProtNLM"/>
    </source>
</evidence>
<feature type="coiled-coil region" evidence="1">
    <location>
        <begin position="117"/>
        <end position="182"/>
    </location>
</feature>
<organism evidence="3 4">
    <name type="scientific">Zhouia spongiae</name>
    <dbReference type="NCBI Taxonomy" id="2202721"/>
    <lineage>
        <taxon>Bacteria</taxon>
        <taxon>Pseudomonadati</taxon>
        <taxon>Bacteroidota</taxon>
        <taxon>Flavobacteriia</taxon>
        <taxon>Flavobacteriales</taxon>
        <taxon>Flavobacteriaceae</taxon>
        <taxon>Zhouia</taxon>
    </lineage>
</organism>
<keyword evidence="2" id="KW-0812">Transmembrane</keyword>
<evidence type="ECO:0000313" key="4">
    <source>
        <dbReference type="Proteomes" id="UP000829476"/>
    </source>
</evidence>
<keyword evidence="2" id="KW-1133">Transmembrane helix</keyword>
<proteinExistence type="predicted"/>
<dbReference type="RefSeq" id="WP_242937079.1">
    <property type="nucleotide sequence ID" value="NZ_CP094326.1"/>
</dbReference>
<evidence type="ECO:0000256" key="1">
    <source>
        <dbReference type="SAM" id="Coils"/>
    </source>
</evidence>
<sequence>MDLRKDNIDRLFKQLQGQFDTEEPLAGHEERFFERLNAQPATKVIGVPKRRSWWKPLSIAASLTLLLALGYGVLMNPGTPANVAPEVEKTQFYFASLIDRELEKINNEVTPETQQLVDDAMLQIQKLDNNYKKLEQDLEENGNTKKILHAMITNFQTRIDLLQDVLNQIEEVKQLKESQNKMPVNQI</sequence>
<dbReference type="Proteomes" id="UP000829476">
    <property type="component" value="Chromosome"/>
</dbReference>
<evidence type="ECO:0000256" key="2">
    <source>
        <dbReference type="SAM" id="Phobius"/>
    </source>
</evidence>
<keyword evidence="1" id="KW-0175">Coiled coil</keyword>
<accession>A0ABY3YND4</accession>
<dbReference type="EMBL" id="CP094326">
    <property type="protein sequence ID" value="UNY98673.1"/>
    <property type="molecule type" value="Genomic_DNA"/>
</dbReference>
<keyword evidence="2" id="KW-0472">Membrane</keyword>
<keyword evidence="4" id="KW-1185">Reference proteome</keyword>
<gene>
    <name evidence="3" type="ORF">MQE36_16540</name>
</gene>
<name>A0ABY3YND4_9FLAO</name>
<feature type="transmembrane region" description="Helical" evidence="2">
    <location>
        <begin position="53"/>
        <end position="74"/>
    </location>
</feature>
<protein>
    <recommendedName>
        <fullName evidence="5">DUF4179 domain-containing protein</fullName>
    </recommendedName>
</protein>
<reference evidence="3 4" key="1">
    <citation type="journal article" date="2018" name="Int. J. Syst. Evol. Microbiol.">
        <title>Zhouia spongiae sp. nov., isolated from a marine sponge.</title>
        <authorList>
            <person name="Zhuang L."/>
            <person name="Lin B."/>
            <person name="Qin F."/>
            <person name="Luo L."/>
        </authorList>
    </citation>
    <scope>NUCLEOTIDE SEQUENCE [LARGE SCALE GENOMIC DNA]</scope>
    <source>
        <strain evidence="3 4">HN-Y44</strain>
    </source>
</reference>
<evidence type="ECO:0000313" key="3">
    <source>
        <dbReference type="EMBL" id="UNY98673.1"/>
    </source>
</evidence>